<proteinExistence type="predicted"/>
<name>A0A1Y0AYM8_9LAMI</name>
<gene>
    <name evidence="1" type="ORF">AEK19_MT0201</name>
</gene>
<reference evidence="1" key="1">
    <citation type="submission" date="2017-03" db="EMBL/GenBank/DDBJ databases">
        <title>The mitochondrial genome of the carnivorous plant Utricularia reniformis (Lentibulariaceae): structure, comparative analysis and evolutionary landmarks.</title>
        <authorList>
            <person name="Silva S.R."/>
            <person name="Alvarenga D.O."/>
            <person name="Michael T.P."/>
            <person name="Miranda V.F.O."/>
            <person name="Varani A.M."/>
        </authorList>
    </citation>
    <scope>NUCLEOTIDE SEQUENCE</scope>
</reference>
<dbReference type="EMBL" id="KY774314">
    <property type="protein sequence ID" value="ART30263.1"/>
    <property type="molecule type" value="Genomic_DNA"/>
</dbReference>
<organism evidence="1">
    <name type="scientific">Utricularia reniformis</name>
    <dbReference type="NCBI Taxonomy" id="192314"/>
    <lineage>
        <taxon>Eukaryota</taxon>
        <taxon>Viridiplantae</taxon>
        <taxon>Streptophyta</taxon>
        <taxon>Embryophyta</taxon>
        <taxon>Tracheophyta</taxon>
        <taxon>Spermatophyta</taxon>
        <taxon>Magnoliopsida</taxon>
        <taxon>eudicotyledons</taxon>
        <taxon>Gunneridae</taxon>
        <taxon>Pentapetalae</taxon>
        <taxon>asterids</taxon>
        <taxon>lamiids</taxon>
        <taxon>Lamiales</taxon>
        <taxon>Lentibulariaceae</taxon>
        <taxon>Utricularia</taxon>
    </lineage>
</organism>
<keyword evidence="1" id="KW-0496">Mitochondrion</keyword>
<evidence type="ECO:0000313" key="1">
    <source>
        <dbReference type="EMBL" id="ART30263.1"/>
    </source>
</evidence>
<dbReference type="AlphaFoldDB" id="A0A1Y0AYM8"/>
<sequence>MQWSFSLSARSPGRYSKILRYEFSFIMPSTVVAVAKGVSRDLIPHTSFVLKSRVVLFLNCSLQVLRPNTFDFLRPV</sequence>
<protein>
    <submittedName>
        <fullName evidence="1">Uncharacterized protein</fullName>
    </submittedName>
</protein>
<geneLocation type="mitochondrion" evidence="1"/>
<accession>A0A1Y0AYM8</accession>